<name>A0A392MDY3_9FABA</name>
<evidence type="ECO:0000256" key="1">
    <source>
        <dbReference type="SAM" id="MobiDB-lite"/>
    </source>
</evidence>
<keyword evidence="3" id="KW-1185">Reference proteome</keyword>
<organism evidence="2 3">
    <name type="scientific">Trifolium medium</name>
    <dbReference type="NCBI Taxonomy" id="97028"/>
    <lineage>
        <taxon>Eukaryota</taxon>
        <taxon>Viridiplantae</taxon>
        <taxon>Streptophyta</taxon>
        <taxon>Embryophyta</taxon>
        <taxon>Tracheophyta</taxon>
        <taxon>Spermatophyta</taxon>
        <taxon>Magnoliopsida</taxon>
        <taxon>eudicotyledons</taxon>
        <taxon>Gunneridae</taxon>
        <taxon>Pentapetalae</taxon>
        <taxon>rosids</taxon>
        <taxon>fabids</taxon>
        <taxon>Fabales</taxon>
        <taxon>Fabaceae</taxon>
        <taxon>Papilionoideae</taxon>
        <taxon>50 kb inversion clade</taxon>
        <taxon>NPAAA clade</taxon>
        <taxon>Hologalegina</taxon>
        <taxon>IRL clade</taxon>
        <taxon>Trifolieae</taxon>
        <taxon>Trifolium</taxon>
    </lineage>
</organism>
<proteinExistence type="predicted"/>
<dbReference type="EMBL" id="LXQA010008950">
    <property type="protein sequence ID" value="MCH85686.1"/>
    <property type="molecule type" value="Genomic_DNA"/>
</dbReference>
<gene>
    <name evidence="2" type="ORF">A2U01_0006535</name>
</gene>
<dbReference type="PANTHER" id="PTHR32108:SF9">
    <property type="entry name" value="REVERSE TRANSCRIPTASE RNASE H-LIKE DOMAIN-CONTAINING PROTEIN"/>
    <property type="match status" value="1"/>
</dbReference>
<accession>A0A392MDY3</accession>
<feature type="region of interest" description="Disordered" evidence="1">
    <location>
        <begin position="59"/>
        <end position="85"/>
    </location>
</feature>
<sequence length="172" mass="19806">MSQGTVEELRKCQELLKEEMNHLKTQMNLIIQILLRKEGDHSSSSLQAYTTPQPWVIPPSQQQSCQQRQNGYQQKNQPSLERKNIPFDQVHFDPVPMPYGQILPYLIQKGLVEPRPLPPVKVPYPPSFDVNARCDYHAGSPGHDVENCRAFKFKVQELLDRKLLSFKEGSHS</sequence>
<comment type="caution">
    <text evidence="2">The sequence shown here is derived from an EMBL/GenBank/DDBJ whole genome shotgun (WGS) entry which is preliminary data.</text>
</comment>
<dbReference type="PANTHER" id="PTHR32108">
    <property type="entry name" value="DNA-DIRECTED RNA POLYMERASE SUBUNIT ALPHA"/>
    <property type="match status" value="1"/>
</dbReference>
<evidence type="ECO:0000313" key="2">
    <source>
        <dbReference type="EMBL" id="MCH85686.1"/>
    </source>
</evidence>
<dbReference type="Proteomes" id="UP000265520">
    <property type="component" value="Unassembled WGS sequence"/>
</dbReference>
<dbReference type="AlphaFoldDB" id="A0A392MDY3"/>
<protein>
    <submittedName>
        <fullName evidence="2">Gag-pol polyprotein</fullName>
    </submittedName>
</protein>
<reference evidence="2 3" key="1">
    <citation type="journal article" date="2018" name="Front. Plant Sci.">
        <title>Red Clover (Trifolium pratense) and Zigzag Clover (T. medium) - A Picture of Genomic Similarities and Differences.</title>
        <authorList>
            <person name="Dluhosova J."/>
            <person name="Istvanek J."/>
            <person name="Nedelnik J."/>
            <person name="Repkova J."/>
        </authorList>
    </citation>
    <scope>NUCLEOTIDE SEQUENCE [LARGE SCALE GENOMIC DNA]</scope>
    <source>
        <strain evidence="3">cv. 10/8</strain>
        <tissue evidence="2">Leaf</tissue>
    </source>
</reference>
<feature type="compositionally biased region" description="Low complexity" evidence="1">
    <location>
        <begin position="61"/>
        <end position="77"/>
    </location>
</feature>
<evidence type="ECO:0000313" key="3">
    <source>
        <dbReference type="Proteomes" id="UP000265520"/>
    </source>
</evidence>